<dbReference type="AlphaFoldDB" id="A0A9P4TVR7"/>
<name>A0A9P4TVR7_9PEZI</name>
<evidence type="ECO:0000313" key="3">
    <source>
        <dbReference type="Proteomes" id="UP000800235"/>
    </source>
</evidence>
<feature type="chain" id="PRO_5040318472" evidence="1">
    <location>
        <begin position="20"/>
        <end position="176"/>
    </location>
</feature>
<feature type="signal peptide" evidence="1">
    <location>
        <begin position="1"/>
        <end position="19"/>
    </location>
</feature>
<accession>A0A9P4TVR7</accession>
<proteinExistence type="predicted"/>
<sequence>MSWILKLLVFAILIVQTFAQASTSVSTTSATATRVSNHEIMETLAPREIVVDQAGNTLSATQYPTITTGWFETKLPDGSTTWIPIIYTQTFATTPPEQWPTDMPSGVLWPCHPWPECFGSSLTLPTWDKSGRYHDLPTTRKHDIFESSTVAANEVDWRVKSAVIGLTVVAGVMLLA</sequence>
<keyword evidence="1" id="KW-0732">Signal</keyword>
<dbReference type="OrthoDB" id="5406216at2759"/>
<organism evidence="2 3">
    <name type="scientific">Tothia fuscella</name>
    <dbReference type="NCBI Taxonomy" id="1048955"/>
    <lineage>
        <taxon>Eukaryota</taxon>
        <taxon>Fungi</taxon>
        <taxon>Dikarya</taxon>
        <taxon>Ascomycota</taxon>
        <taxon>Pezizomycotina</taxon>
        <taxon>Dothideomycetes</taxon>
        <taxon>Pleosporomycetidae</taxon>
        <taxon>Venturiales</taxon>
        <taxon>Cylindrosympodiaceae</taxon>
        <taxon>Tothia</taxon>
    </lineage>
</organism>
<keyword evidence="3" id="KW-1185">Reference proteome</keyword>
<dbReference type="EMBL" id="MU007068">
    <property type="protein sequence ID" value="KAF2425744.1"/>
    <property type="molecule type" value="Genomic_DNA"/>
</dbReference>
<evidence type="ECO:0000313" key="2">
    <source>
        <dbReference type="EMBL" id="KAF2425744.1"/>
    </source>
</evidence>
<gene>
    <name evidence="2" type="ORF">EJ08DRAFT_700289</name>
</gene>
<evidence type="ECO:0000256" key="1">
    <source>
        <dbReference type="SAM" id="SignalP"/>
    </source>
</evidence>
<dbReference type="Proteomes" id="UP000800235">
    <property type="component" value="Unassembled WGS sequence"/>
</dbReference>
<reference evidence="2" key="1">
    <citation type="journal article" date="2020" name="Stud. Mycol.">
        <title>101 Dothideomycetes genomes: a test case for predicting lifestyles and emergence of pathogens.</title>
        <authorList>
            <person name="Haridas S."/>
            <person name="Albert R."/>
            <person name="Binder M."/>
            <person name="Bloem J."/>
            <person name="Labutti K."/>
            <person name="Salamov A."/>
            <person name="Andreopoulos B."/>
            <person name="Baker S."/>
            <person name="Barry K."/>
            <person name="Bills G."/>
            <person name="Bluhm B."/>
            <person name="Cannon C."/>
            <person name="Castanera R."/>
            <person name="Culley D."/>
            <person name="Daum C."/>
            <person name="Ezra D."/>
            <person name="Gonzalez J."/>
            <person name="Henrissat B."/>
            <person name="Kuo A."/>
            <person name="Liang C."/>
            <person name="Lipzen A."/>
            <person name="Lutzoni F."/>
            <person name="Magnuson J."/>
            <person name="Mondo S."/>
            <person name="Nolan M."/>
            <person name="Ohm R."/>
            <person name="Pangilinan J."/>
            <person name="Park H.-J."/>
            <person name="Ramirez L."/>
            <person name="Alfaro M."/>
            <person name="Sun H."/>
            <person name="Tritt A."/>
            <person name="Yoshinaga Y."/>
            <person name="Zwiers L.-H."/>
            <person name="Turgeon B."/>
            <person name="Goodwin S."/>
            <person name="Spatafora J."/>
            <person name="Crous P."/>
            <person name="Grigoriev I."/>
        </authorList>
    </citation>
    <scope>NUCLEOTIDE SEQUENCE</scope>
    <source>
        <strain evidence="2">CBS 130266</strain>
    </source>
</reference>
<protein>
    <submittedName>
        <fullName evidence="2">Uncharacterized protein</fullName>
    </submittedName>
</protein>
<comment type="caution">
    <text evidence="2">The sequence shown here is derived from an EMBL/GenBank/DDBJ whole genome shotgun (WGS) entry which is preliminary data.</text>
</comment>